<evidence type="ECO:0000256" key="1">
    <source>
        <dbReference type="SAM" id="MobiDB-lite"/>
    </source>
</evidence>
<dbReference type="AlphaFoldDB" id="A0A9P4JZ68"/>
<sequence length="142" mass="16658">MDVELLKTWWGNFERNTHAAFTGLRMKDYIRLIVIIGGYALLRPYIMKIGSHLQAKQHERDSADTGAQIHPNDLRGKIEIPGLDEEEQDEDADEMDRPGDWGRNARLRQRKFIRQALEEHEKKLRETVDEEEDKDIAEFLVD</sequence>
<reference evidence="3" key="1">
    <citation type="journal article" date="2020" name="Stud. Mycol.">
        <title>101 Dothideomycetes genomes: a test case for predicting lifestyles and emergence of pathogens.</title>
        <authorList>
            <person name="Haridas S."/>
            <person name="Albert R."/>
            <person name="Binder M."/>
            <person name="Bloem J."/>
            <person name="Labutti K."/>
            <person name="Salamov A."/>
            <person name="Andreopoulos B."/>
            <person name="Baker S."/>
            <person name="Barry K."/>
            <person name="Bills G."/>
            <person name="Bluhm B."/>
            <person name="Cannon C."/>
            <person name="Castanera R."/>
            <person name="Culley D."/>
            <person name="Daum C."/>
            <person name="Ezra D."/>
            <person name="Gonzalez J."/>
            <person name="Henrissat B."/>
            <person name="Kuo A."/>
            <person name="Liang C."/>
            <person name="Lipzen A."/>
            <person name="Lutzoni F."/>
            <person name="Magnuson J."/>
            <person name="Mondo S."/>
            <person name="Nolan M."/>
            <person name="Ohm R."/>
            <person name="Pangilinan J."/>
            <person name="Park H.-J."/>
            <person name="Ramirez L."/>
            <person name="Alfaro M."/>
            <person name="Sun H."/>
            <person name="Tritt A."/>
            <person name="Yoshinaga Y."/>
            <person name="Zwiers L.-H."/>
            <person name="Turgeon B."/>
            <person name="Goodwin S."/>
            <person name="Spatafora J."/>
            <person name="Crous P."/>
            <person name="Grigoriev I."/>
        </authorList>
    </citation>
    <scope>NUCLEOTIDE SEQUENCE</scope>
    <source>
        <strain evidence="3">ATCC 74209</strain>
    </source>
</reference>
<feature type="region of interest" description="Disordered" evidence="1">
    <location>
        <begin position="57"/>
        <end position="102"/>
    </location>
</feature>
<dbReference type="Pfam" id="PF07543">
    <property type="entry name" value="PGA2"/>
    <property type="match status" value="1"/>
</dbReference>
<dbReference type="Proteomes" id="UP000799536">
    <property type="component" value="Unassembled WGS sequence"/>
</dbReference>
<evidence type="ECO:0000313" key="4">
    <source>
        <dbReference type="Proteomes" id="UP000799536"/>
    </source>
</evidence>
<feature type="region of interest" description="Disordered" evidence="1">
    <location>
        <begin position="122"/>
        <end position="142"/>
    </location>
</feature>
<feature type="transmembrane region" description="Helical" evidence="2">
    <location>
        <begin position="29"/>
        <end position="46"/>
    </location>
</feature>
<proteinExistence type="predicted"/>
<keyword evidence="2" id="KW-0812">Transmembrane</keyword>
<comment type="caution">
    <text evidence="3">The sequence shown here is derived from an EMBL/GenBank/DDBJ whole genome shotgun (WGS) entry which is preliminary data.</text>
</comment>
<keyword evidence="2" id="KW-1133">Transmembrane helix</keyword>
<feature type="compositionally biased region" description="Acidic residues" evidence="1">
    <location>
        <begin position="128"/>
        <end position="142"/>
    </location>
</feature>
<dbReference type="GO" id="GO:0015031">
    <property type="term" value="P:protein transport"/>
    <property type="evidence" value="ECO:0007669"/>
    <property type="project" value="TreeGrafter"/>
</dbReference>
<dbReference type="PANTHER" id="PTHR28199:SF1">
    <property type="entry name" value="PROCESSING OF GAS1 AND ALP PROTEIN 2"/>
    <property type="match status" value="1"/>
</dbReference>
<dbReference type="EMBL" id="ML993860">
    <property type="protein sequence ID" value="KAF2205213.1"/>
    <property type="molecule type" value="Genomic_DNA"/>
</dbReference>
<dbReference type="PIRSF" id="PIRSF022909">
    <property type="entry name" value="UCP022909"/>
    <property type="match status" value="1"/>
</dbReference>
<keyword evidence="2" id="KW-0472">Membrane</keyword>
<evidence type="ECO:0000256" key="2">
    <source>
        <dbReference type="SAM" id="Phobius"/>
    </source>
</evidence>
<protein>
    <submittedName>
        <fullName evidence="3">Trafficking PGA2</fullName>
    </submittedName>
</protein>
<gene>
    <name evidence="3" type="ORF">GQ43DRAFT_437235</name>
</gene>
<organism evidence="3 4">
    <name type="scientific">Delitschia confertaspora ATCC 74209</name>
    <dbReference type="NCBI Taxonomy" id="1513339"/>
    <lineage>
        <taxon>Eukaryota</taxon>
        <taxon>Fungi</taxon>
        <taxon>Dikarya</taxon>
        <taxon>Ascomycota</taxon>
        <taxon>Pezizomycotina</taxon>
        <taxon>Dothideomycetes</taxon>
        <taxon>Pleosporomycetidae</taxon>
        <taxon>Pleosporales</taxon>
        <taxon>Delitschiaceae</taxon>
        <taxon>Delitschia</taxon>
    </lineage>
</organism>
<dbReference type="PANTHER" id="PTHR28199">
    <property type="entry name" value="PROCESSING OF GAS1 AND ALP PROTEIN 2"/>
    <property type="match status" value="1"/>
</dbReference>
<name>A0A9P4JZ68_9PLEO</name>
<accession>A0A9P4JZ68</accession>
<evidence type="ECO:0000313" key="3">
    <source>
        <dbReference type="EMBL" id="KAF2205213.1"/>
    </source>
</evidence>
<keyword evidence="4" id="KW-1185">Reference proteome</keyword>
<dbReference type="OrthoDB" id="4227028at2759"/>
<dbReference type="InterPro" id="IPR011431">
    <property type="entry name" value="Trafficking_Pga2"/>
</dbReference>
<feature type="compositionally biased region" description="Acidic residues" evidence="1">
    <location>
        <begin position="82"/>
        <end position="94"/>
    </location>
</feature>